<evidence type="ECO:0000313" key="1">
    <source>
        <dbReference type="EMBL" id="MEB3344606.1"/>
    </source>
</evidence>
<dbReference type="Proteomes" id="UP001327027">
    <property type="component" value="Unassembled WGS sequence"/>
</dbReference>
<gene>
    <name evidence="1" type="ORF">U6A24_03985</name>
</gene>
<dbReference type="EMBL" id="JAYKLX010000002">
    <property type="protein sequence ID" value="MEB3344606.1"/>
    <property type="molecule type" value="Genomic_DNA"/>
</dbReference>
<protein>
    <submittedName>
        <fullName evidence="1">Uncharacterized protein</fullName>
    </submittedName>
</protein>
<evidence type="ECO:0000313" key="2">
    <source>
        <dbReference type="Proteomes" id="UP001327027"/>
    </source>
</evidence>
<proteinExistence type="predicted"/>
<sequence>MSNTITIAGISFTLNFCHKTNDTPIPSNFISKQPIANIYKSSISSDLKKYIVNIVAHLPENLQSLADLNLSSGLFLNEDKTIFFNYSGVSKVTTAVDKSDNGVLLCREFNIEYDCEDEHEQIKNYNLYHIQFEYELLPKSFQSVEAIIVHDINEDPETDRGTVTTVRTDDQ</sequence>
<name>A0ABU5ZRA3_9FLAO</name>
<comment type="caution">
    <text evidence="1">The sequence shown here is derived from an EMBL/GenBank/DDBJ whole genome shotgun (WGS) entry which is preliminary data.</text>
</comment>
<organism evidence="1 2">
    <name type="scientific">Aquimarina gracilis</name>
    <dbReference type="NCBI Taxonomy" id="874422"/>
    <lineage>
        <taxon>Bacteria</taxon>
        <taxon>Pseudomonadati</taxon>
        <taxon>Bacteroidota</taxon>
        <taxon>Flavobacteriia</taxon>
        <taxon>Flavobacteriales</taxon>
        <taxon>Flavobacteriaceae</taxon>
        <taxon>Aquimarina</taxon>
    </lineage>
</organism>
<accession>A0ABU5ZRA3</accession>
<dbReference type="RefSeq" id="WP_324178647.1">
    <property type="nucleotide sequence ID" value="NZ_BAABAW010000003.1"/>
</dbReference>
<reference evidence="1 2" key="1">
    <citation type="journal article" date="2013" name="Int. J. Syst. Evol. Microbiol.">
        <title>Aquimarina gracilis sp. nov., isolated from the gut microflora of a mussel, Mytilus coruscus, and emended description of Aquimarina spongiae.</title>
        <authorList>
            <person name="Park S.C."/>
            <person name="Choe H.N."/>
            <person name="Baik K.S."/>
            <person name="Seong C.N."/>
        </authorList>
    </citation>
    <scope>NUCLEOTIDE SEQUENCE [LARGE SCALE GENOMIC DNA]</scope>
    <source>
        <strain evidence="1 2">PSC32</strain>
    </source>
</reference>
<keyword evidence="2" id="KW-1185">Reference proteome</keyword>